<organism evidence="2 3">
    <name type="scientific">Pristionchus entomophagus</name>
    <dbReference type="NCBI Taxonomy" id="358040"/>
    <lineage>
        <taxon>Eukaryota</taxon>
        <taxon>Metazoa</taxon>
        <taxon>Ecdysozoa</taxon>
        <taxon>Nematoda</taxon>
        <taxon>Chromadorea</taxon>
        <taxon>Rhabditida</taxon>
        <taxon>Rhabditina</taxon>
        <taxon>Diplogasteromorpha</taxon>
        <taxon>Diplogasteroidea</taxon>
        <taxon>Neodiplogasteridae</taxon>
        <taxon>Pristionchus</taxon>
    </lineage>
</organism>
<dbReference type="AlphaFoldDB" id="A0AAV5UQ56"/>
<dbReference type="EMBL" id="BTSX01000069">
    <property type="protein sequence ID" value="GMT08380.1"/>
    <property type="molecule type" value="Genomic_DNA"/>
</dbReference>
<accession>A0AAV5UQ56</accession>
<proteinExistence type="predicted"/>
<feature type="region of interest" description="Disordered" evidence="1">
    <location>
        <begin position="1"/>
        <end position="115"/>
    </location>
</feature>
<keyword evidence="3" id="KW-1185">Reference proteome</keyword>
<evidence type="ECO:0000313" key="3">
    <source>
        <dbReference type="Proteomes" id="UP001432027"/>
    </source>
</evidence>
<comment type="caution">
    <text evidence="2">The sequence shown here is derived from an EMBL/GenBank/DDBJ whole genome shotgun (WGS) entry which is preliminary data.</text>
</comment>
<evidence type="ECO:0000256" key="1">
    <source>
        <dbReference type="SAM" id="MobiDB-lite"/>
    </source>
</evidence>
<feature type="compositionally biased region" description="Low complexity" evidence="1">
    <location>
        <begin position="44"/>
        <end position="75"/>
    </location>
</feature>
<feature type="compositionally biased region" description="Basic residues" evidence="1">
    <location>
        <begin position="1"/>
        <end position="17"/>
    </location>
</feature>
<reference evidence="2" key="1">
    <citation type="submission" date="2023-10" db="EMBL/GenBank/DDBJ databases">
        <title>Genome assembly of Pristionchus species.</title>
        <authorList>
            <person name="Yoshida K."/>
            <person name="Sommer R.J."/>
        </authorList>
    </citation>
    <scope>NUCLEOTIDE SEQUENCE</scope>
    <source>
        <strain evidence="2">RS0144</strain>
    </source>
</reference>
<name>A0AAV5UQ56_9BILA</name>
<gene>
    <name evidence="2" type="ORF">PENTCL1PPCAC_30554</name>
</gene>
<protein>
    <submittedName>
        <fullName evidence="2">Uncharacterized protein</fullName>
    </submittedName>
</protein>
<sequence length="135" mass="15139">MRLHRRDSLRKTSHPLRRMGGLHGHQGHHPAPPARRSPPDSPRRSTTTMTPSTSETSPSEPPDSCSRSSSTPDLPTSGSLTRPAEEDYQPPARRRTSSSLPSPRPGSRTEKKVHHLLRYRIRQGIPRTGHCCFRN</sequence>
<dbReference type="Proteomes" id="UP001432027">
    <property type="component" value="Unassembled WGS sequence"/>
</dbReference>
<evidence type="ECO:0000313" key="2">
    <source>
        <dbReference type="EMBL" id="GMT08380.1"/>
    </source>
</evidence>